<evidence type="ECO:0000256" key="5">
    <source>
        <dbReference type="ARBA" id="ARBA00022454"/>
    </source>
</evidence>
<keyword evidence="12 19" id="KW-0175">Coiled coil</keyword>
<keyword evidence="9" id="KW-0498">Mitosis</keyword>
<keyword evidence="10" id="KW-0159">Chromosome partition</keyword>
<keyword evidence="5" id="KW-0158">Chromosome</keyword>
<evidence type="ECO:0000256" key="6">
    <source>
        <dbReference type="ARBA" id="ARBA00022490"/>
    </source>
</evidence>
<evidence type="ECO:0000256" key="7">
    <source>
        <dbReference type="ARBA" id="ARBA00022618"/>
    </source>
</evidence>
<dbReference type="PANTHER" id="PTHR28216">
    <property type="entry name" value="DASH COMPLEX SUBUNIT DUO1"/>
    <property type="match status" value="1"/>
</dbReference>
<protein>
    <recommendedName>
        <fullName evidence="17">DASH complex subunit DUO1</fullName>
    </recommendedName>
    <alternativeName>
        <fullName evidence="18">Outer kinetochore protein DUO1</fullName>
    </alternativeName>
</protein>
<evidence type="ECO:0000256" key="10">
    <source>
        <dbReference type="ARBA" id="ARBA00022829"/>
    </source>
</evidence>
<evidence type="ECO:0000256" key="2">
    <source>
        <dbReference type="ARBA" id="ARBA00004186"/>
    </source>
</evidence>
<evidence type="ECO:0000256" key="3">
    <source>
        <dbReference type="ARBA" id="ARBA00004629"/>
    </source>
</evidence>
<evidence type="ECO:0000313" key="22">
    <source>
        <dbReference type="Proteomes" id="UP000694255"/>
    </source>
</evidence>
<feature type="region of interest" description="Disordered" evidence="20">
    <location>
        <begin position="1"/>
        <end position="30"/>
    </location>
</feature>
<dbReference type="GO" id="GO:0005874">
    <property type="term" value="C:microtubule"/>
    <property type="evidence" value="ECO:0007669"/>
    <property type="project" value="UniProtKB-KW"/>
</dbReference>
<evidence type="ECO:0000256" key="16">
    <source>
        <dbReference type="ARBA" id="ARBA00023328"/>
    </source>
</evidence>
<evidence type="ECO:0000313" key="21">
    <source>
        <dbReference type="EMBL" id="KAG7666251.1"/>
    </source>
</evidence>
<dbReference type="RefSeq" id="XP_049266483.1">
    <property type="nucleotide sequence ID" value="XM_049405777.1"/>
</dbReference>
<accession>A0A8J5QTH7</accession>
<dbReference type="Pfam" id="PF08651">
    <property type="entry name" value="DASH_Duo1"/>
    <property type="match status" value="1"/>
</dbReference>
<dbReference type="EMBL" id="JAGSYN010000027">
    <property type="protein sequence ID" value="KAG7666251.1"/>
    <property type="molecule type" value="Genomic_DNA"/>
</dbReference>
<evidence type="ECO:0000256" key="20">
    <source>
        <dbReference type="SAM" id="MobiDB-lite"/>
    </source>
</evidence>
<evidence type="ECO:0000256" key="8">
    <source>
        <dbReference type="ARBA" id="ARBA00022701"/>
    </source>
</evidence>
<reference evidence="21 22" key="1">
    <citation type="journal article" date="2021" name="DNA Res.">
        <title>Genome analysis of Candida subhashii reveals its hybrid nature and dual mitochondrial genome conformations.</title>
        <authorList>
            <person name="Mixao V."/>
            <person name="Hegedusova E."/>
            <person name="Saus E."/>
            <person name="Pryszcz L.P."/>
            <person name="Cillingova A."/>
            <person name="Nosek J."/>
            <person name="Gabaldon T."/>
        </authorList>
    </citation>
    <scope>NUCLEOTIDE SEQUENCE [LARGE SCALE GENOMIC DNA]</scope>
    <source>
        <strain evidence="21 22">CBS 10753</strain>
    </source>
</reference>
<organism evidence="21 22">
    <name type="scientific">[Candida] subhashii</name>
    <dbReference type="NCBI Taxonomy" id="561895"/>
    <lineage>
        <taxon>Eukaryota</taxon>
        <taxon>Fungi</taxon>
        <taxon>Dikarya</taxon>
        <taxon>Ascomycota</taxon>
        <taxon>Saccharomycotina</taxon>
        <taxon>Pichiomycetes</taxon>
        <taxon>Debaryomycetaceae</taxon>
        <taxon>Spathaspora</taxon>
    </lineage>
</organism>
<evidence type="ECO:0000256" key="11">
    <source>
        <dbReference type="ARBA" id="ARBA00022838"/>
    </source>
</evidence>
<name>A0A8J5QTH7_9ASCO</name>
<dbReference type="InterPro" id="IPR013960">
    <property type="entry name" value="DASH_Duo1"/>
</dbReference>
<dbReference type="GO" id="GO:0051301">
    <property type="term" value="P:cell division"/>
    <property type="evidence" value="ECO:0007669"/>
    <property type="project" value="UniProtKB-KW"/>
</dbReference>
<evidence type="ECO:0000256" key="4">
    <source>
        <dbReference type="ARBA" id="ARBA00005366"/>
    </source>
</evidence>
<dbReference type="GO" id="GO:0000278">
    <property type="term" value="P:mitotic cell cycle"/>
    <property type="evidence" value="ECO:0007669"/>
    <property type="project" value="InterPro"/>
</dbReference>
<proteinExistence type="inferred from homology"/>
<keyword evidence="8" id="KW-0493">Microtubule</keyword>
<dbReference type="GO" id="GO:0042729">
    <property type="term" value="C:DASH complex"/>
    <property type="evidence" value="ECO:0007669"/>
    <property type="project" value="InterPro"/>
</dbReference>
<keyword evidence="13" id="KW-0206">Cytoskeleton</keyword>
<keyword evidence="22" id="KW-1185">Reference proteome</keyword>
<comment type="caution">
    <text evidence="21">The sequence shown here is derived from an EMBL/GenBank/DDBJ whole genome shotgun (WGS) entry which is preliminary data.</text>
</comment>
<dbReference type="GeneID" id="73467005"/>
<evidence type="ECO:0000256" key="12">
    <source>
        <dbReference type="ARBA" id="ARBA00023054"/>
    </source>
</evidence>
<keyword evidence="15" id="KW-0131">Cell cycle</keyword>
<gene>
    <name evidence="21" type="ORF">J8A68_000204</name>
</gene>
<evidence type="ECO:0000256" key="13">
    <source>
        <dbReference type="ARBA" id="ARBA00023212"/>
    </source>
</evidence>
<comment type="subcellular location">
    <subcellularLocation>
        <location evidence="3">Chromosome</location>
        <location evidence="3">Centromere</location>
        <location evidence="3">Kinetochore</location>
    </subcellularLocation>
    <subcellularLocation>
        <location evidence="2">Cytoplasm</location>
        <location evidence="2">Cytoskeleton</location>
        <location evidence="2">Spindle</location>
    </subcellularLocation>
    <subcellularLocation>
        <location evidence="1">Nucleus</location>
    </subcellularLocation>
</comment>
<evidence type="ECO:0000256" key="19">
    <source>
        <dbReference type="SAM" id="Coils"/>
    </source>
</evidence>
<keyword evidence="11" id="KW-0995">Kinetochore</keyword>
<evidence type="ECO:0000256" key="14">
    <source>
        <dbReference type="ARBA" id="ARBA00023242"/>
    </source>
</evidence>
<feature type="coiled-coil region" evidence="19">
    <location>
        <begin position="113"/>
        <end position="147"/>
    </location>
</feature>
<dbReference type="AlphaFoldDB" id="A0A8J5QTH7"/>
<dbReference type="OrthoDB" id="5599235at2759"/>
<sequence>MSGQYNRFSQDRESSIIFTPRRSQQPSQEPDVELALRNELTKLTEISASLQSAVSTIKTINKNITTMNNANEGAIKLLDKYTNILSESTFTHDMIDNEDWKPQELDANDSFDEENYENEEEDLLKRLNAIEGENDSLKNRVDKILNEKQARAKRMAELTGVKRTSALGGNVSNPRRKVARTGL</sequence>
<evidence type="ECO:0000256" key="18">
    <source>
        <dbReference type="ARBA" id="ARBA00044358"/>
    </source>
</evidence>
<keyword evidence="6" id="KW-0963">Cytoplasm</keyword>
<evidence type="ECO:0000256" key="15">
    <source>
        <dbReference type="ARBA" id="ARBA00023306"/>
    </source>
</evidence>
<dbReference type="PANTHER" id="PTHR28216:SF1">
    <property type="entry name" value="DASH COMPLEX SUBUNIT DUO1"/>
    <property type="match status" value="1"/>
</dbReference>
<evidence type="ECO:0000256" key="9">
    <source>
        <dbReference type="ARBA" id="ARBA00022776"/>
    </source>
</evidence>
<dbReference type="GO" id="GO:0007059">
    <property type="term" value="P:chromosome segregation"/>
    <property type="evidence" value="ECO:0007669"/>
    <property type="project" value="UniProtKB-KW"/>
</dbReference>
<evidence type="ECO:0000256" key="1">
    <source>
        <dbReference type="ARBA" id="ARBA00004123"/>
    </source>
</evidence>
<evidence type="ECO:0000256" key="17">
    <source>
        <dbReference type="ARBA" id="ARBA00044152"/>
    </source>
</evidence>
<keyword evidence="16" id="KW-0137">Centromere</keyword>
<keyword evidence="14" id="KW-0539">Nucleus</keyword>
<dbReference type="GO" id="GO:0072686">
    <property type="term" value="C:mitotic spindle"/>
    <property type="evidence" value="ECO:0007669"/>
    <property type="project" value="InterPro"/>
</dbReference>
<dbReference type="Proteomes" id="UP000694255">
    <property type="component" value="Unassembled WGS sequence"/>
</dbReference>
<keyword evidence="7" id="KW-0132">Cell division</keyword>
<comment type="similarity">
    <text evidence="4">Belongs to the DASH complex DUO1 family.</text>
</comment>